<dbReference type="SUPFAM" id="SSF51735">
    <property type="entry name" value="NAD(P)-binding Rossmann-fold domains"/>
    <property type="match status" value="1"/>
</dbReference>
<evidence type="ECO:0000313" key="7">
    <source>
        <dbReference type="Proteomes" id="UP001560573"/>
    </source>
</evidence>
<dbReference type="Pfam" id="PF16363">
    <property type="entry name" value="GDP_Man_Dehyd"/>
    <property type="match status" value="1"/>
</dbReference>
<dbReference type="PANTHER" id="PTHR43715:SF1">
    <property type="entry name" value="GDP-MANNOSE 4,6 DEHYDRATASE"/>
    <property type="match status" value="1"/>
</dbReference>
<evidence type="ECO:0000259" key="5">
    <source>
        <dbReference type="Pfam" id="PF16363"/>
    </source>
</evidence>
<dbReference type="PANTHER" id="PTHR43715">
    <property type="entry name" value="GDP-MANNOSE 4,6-DEHYDRATASE"/>
    <property type="match status" value="1"/>
</dbReference>
<dbReference type="InterPro" id="IPR036291">
    <property type="entry name" value="NAD(P)-bd_dom_sf"/>
</dbReference>
<evidence type="ECO:0000256" key="2">
    <source>
        <dbReference type="ARBA" id="ARBA00009263"/>
    </source>
</evidence>
<dbReference type="InterPro" id="IPR006368">
    <property type="entry name" value="GDP_Man_deHydtase"/>
</dbReference>
<organism evidence="6 7">
    <name type="scientific">Danxiaibacter flavus</name>
    <dbReference type="NCBI Taxonomy" id="3049108"/>
    <lineage>
        <taxon>Bacteria</taxon>
        <taxon>Pseudomonadati</taxon>
        <taxon>Bacteroidota</taxon>
        <taxon>Chitinophagia</taxon>
        <taxon>Chitinophagales</taxon>
        <taxon>Chitinophagaceae</taxon>
        <taxon>Danxiaibacter</taxon>
    </lineage>
</organism>
<sequence>MRTAVIFGANGQDGYYLSELLQNEAVEVIAIGRNNASGVDISNLDDVKALVKEYKPDHIFHLAANSTTRHDTLFENHSTISTGTLNILEAVKSHSPLTKVFISGSGLQFKNRDLPIKETDEFEARDAYSVCRIQSVYAARYFRMLGIKAYVGYFFNHDSPRRTSRHVAQMIAADVLAIEKGEEKIITIGDPSVKKEWGFAGDIVKAIWTLVEQDEVFEANLGTGLGYSIQEYIETCFDIINKDWKNHVQLKDGFKADYRQLISDPSTILSLGWKPETSFEALTKMMLHK</sequence>
<dbReference type="GO" id="GO:0008446">
    <property type="term" value="F:GDP-mannose 4,6-dehydratase activity"/>
    <property type="evidence" value="ECO:0007669"/>
    <property type="project" value="UniProtKB-EC"/>
</dbReference>
<comment type="cofactor">
    <cofactor evidence="1">
        <name>NADP(+)</name>
        <dbReference type="ChEBI" id="CHEBI:58349"/>
    </cofactor>
</comment>
<dbReference type="Proteomes" id="UP001560573">
    <property type="component" value="Unassembled WGS sequence"/>
</dbReference>
<reference evidence="6 7" key="1">
    <citation type="submission" date="2023-07" db="EMBL/GenBank/DDBJ databases">
        <authorList>
            <person name="Lian W.-H."/>
        </authorList>
    </citation>
    <scope>NUCLEOTIDE SEQUENCE [LARGE SCALE GENOMIC DNA]</scope>
    <source>
        <strain evidence="6 7">SYSU DXS3180</strain>
    </source>
</reference>
<comment type="similarity">
    <text evidence="2">Belongs to the NAD(P)-dependent epimerase/dehydratase family. GDP-mannose 4,6-dehydratase subfamily.</text>
</comment>
<dbReference type="Gene3D" id="3.90.25.10">
    <property type="entry name" value="UDP-galactose 4-epimerase, domain 1"/>
    <property type="match status" value="1"/>
</dbReference>
<evidence type="ECO:0000256" key="4">
    <source>
        <dbReference type="ARBA" id="ARBA00023239"/>
    </source>
</evidence>
<gene>
    <name evidence="6" type="ORF">QTN47_07685</name>
</gene>
<dbReference type="Gene3D" id="3.40.50.720">
    <property type="entry name" value="NAD(P)-binding Rossmann-like Domain"/>
    <property type="match status" value="1"/>
</dbReference>
<dbReference type="InterPro" id="IPR016040">
    <property type="entry name" value="NAD(P)-bd_dom"/>
</dbReference>
<comment type="caution">
    <text evidence="6">The sequence shown here is derived from an EMBL/GenBank/DDBJ whole genome shotgun (WGS) entry which is preliminary data.</text>
</comment>
<dbReference type="EC" id="4.2.1.47" evidence="3"/>
<feature type="domain" description="NAD(P)-binding" evidence="5">
    <location>
        <begin position="39"/>
        <end position="286"/>
    </location>
</feature>
<name>A0ABV3ZCY5_9BACT</name>
<keyword evidence="7" id="KW-1185">Reference proteome</keyword>
<keyword evidence="4 6" id="KW-0456">Lyase</keyword>
<evidence type="ECO:0000256" key="1">
    <source>
        <dbReference type="ARBA" id="ARBA00001937"/>
    </source>
</evidence>
<dbReference type="EMBL" id="JAULBC010000002">
    <property type="protein sequence ID" value="MEX6687370.1"/>
    <property type="molecule type" value="Genomic_DNA"/>
</dbReference>
<accession>A0ABV3ZCY5</accession>
<evidence type="ECO:0000313" key="6">
    <source>
        <dbReference type="EMBL" id="MEX6687370.1"/>
    </source>
</evidence>
<protein>
    <recommendedName>
        <fullName evidence="3">GDP-mannose 4,6-dehydratase</fullName>
        <ecNumber evidence="3">4.2.1.47</ecNumber>
    </recommendedName>
</protein>
<dbReference type="RefSeq" id="WP_369328775.1">
    <property type="nucleotide sequence ID" value="NZ_JAULBC010000002.1"/>
</dbReference>
<proteinExistence type="inferred from homology"/>
<evidence type="ECO:0000256" key="3">
    <source>
        <dbReference type="ARBA" id="ARBA00011989"/>
    </source>
</evidence>